<dbReference type="SUPFAM" id="SSF52540">
    <property type="entry name" value="P-loop containing nucleoside triphosphate hydrolases"/>
    <property type="match status" value="1"/>
</dbReference>
<organism evidence="1 2">
    <name type="scientific">Leucobacter chromiiresistens</name>
    <dbReference type="NCBI Taxonomy" id="1079994"/>
    <lineage>
        <taxon>Bacteria</taxon>
        <taxon>Bacillati</taxon>
        <taxon>Actinomycetota</taxon>
        <taxon>Actinomycetes</taxon>
        <taxon>Micrococcales</taxon>
        <taxon>Microbacteriaceae</taxon>
        <taxon>Leucobacter</taxon>
    </lineage>
</organism>
<dbReference type="RefSeq" id="WP_231291536.1">
    <property type="nucleotide sequence ID" value="NZ_FNKB01000002.1"/>
</dbReference>
<evidence type="ECO:0000313" key="1">
    <source>
        <dbReference type="EMBL" id="SDQ52956.1"/>
    </source>
</evidence>
<dbReference type="Proteomes" id="UP000182690">
    <property type="component" value="Unassembled WGS sequence"/>
</dbReference>
<evidence type="ECO:0000313" key="2">
    <source>
        <dbReference type="Proteomes" id="UP000182690"/>
    </source>
</evidence>
<accession>A0A1H1BNJ8</accession>
<dbReference type="STRING" id="1079994.SAMN04488565_2911"/>
<name>A0A1H1BNJ8_9MICO</name>
<proteinExistence type="predicted"/>
<reference evidence="1 2" key="1">
    <citation type="submission" date="2016-10" db="EMBL/GenBank/DDBJ databases">
        <authorList>
            <person name="de Groot N.N."/>
        </authorList>
    </citation>
    <scope>NUCLEOTIDE SEQUENCE [LARGE SCALE GENOMIC DNA]</scope>
    <source>
        <strain evidence="1 2">DSM 22788</strain>
    </source>
</reference>
<dbReference type="InterPro" id="IPR027417">
    <property type="entry name" value="P-loop_NTPase"/>
</dbReference>
<evidence type="ECO:0008006" key="3">
    <source>
        <dbReference type="Google" id="ProtNLM"/>
    </source>
</evidence>
<dbReference type="AlphaFoldDB" id="A0A1H1BNJ8"/>
<gene>
    <name evidence="1" type="ORF">SAMN04488565_2911</name>
</gene>
<protein>
    <recommendedName>
        <fullName evidence="3">AAA domain-containing protein</fullName>
    </recommendedName>
</protein>
<dbReference type="EMBL" id="FNKB01000002">
    <property type="protein sequence ID" value="SDQ52956.1"/>
    <property type="molecule type" value="Genomic_DNA"/>
</dbReference>
<dbReference type="Gene3D" id="3.40.50.300">
    <property type="entry name" value="P-loop containing nucleotide triphosphate hydrolases"/>
    <property type="match status" value="1"/>
</dbReference>
<sequence length="340" mass="36354">MQATQHLSAVTVPHKPAGFTPNLYCNVRELLERGPVEPPAPEYGSRTDEVGIFYKGMVNSLIGDPESGKTWIALTAASEVLFTGGSVLVVDLDHNGPAATVSRLRAFGVPESTLIDPERFRYTEADDSTSMAGVVADALQWRPDFTVIDSVGELLPMYGANSNSADDFTRVHSVAIKPFAIAGSSVVLIDHQAKGSDSRSFGATGTAAKKRAISGTLLRVTIDEPFTPGSGGSAEITLVKDRHGGLRAHCAKDREPLVGRFTMTDTEGALNAWIRPAVDGERPKQSIKVDGATGEQLLAALDKLNPPPSSVRDIKVRCTWGTGKASEAWRMWQEREGVAA</sequence>
<dbReference type="Pfam" id="PF13481">
    <property type="entry name" value="AAA_25"/>
    <property type="match status" value="1"/>
</dbReference>